<dbReference type="PROSITE" id="PS00530">
    <property type="entry name" value="RNASE_T2_1"/>
    <property type="match status" value="1"/>
</dbReference>
<dbReference type="PANTHER" id="PTHR11240:SF22">
    <property type="entry name" value="RIBONUCLEASE T2"/>
    <property type="match status" value="1"/>
</dbReference>
<comment type="caution">
    <text evidence="4">The sequence shown here is derived from an EMBL/GenBank/DDBJ whole genome shotgun (WGS) entry which is preliminary data.</text>
</comment>
<protein>
    <submittedName>
        <fullName evidence="4">Ribonuclease T2</fullName>
    </submittedName>
</protein>
<evidence type="ECO:0000313" key="5">
    <source>
        <dbReference type="Proteomes" id="UP000294547"/>
    </source>
</evidence>
<reference evidence="4 5" key="1">
    <citation type="submission" date="2019-03" db="EMBL/GenBank/DDBJ databases">
        <title>Genomic Encyclopedia of Type Strains, Phase IV (KMG-IV): sequencing the most valuable type-strain genomes for metagenomic binning, comparative biology and taxonomic classification.</title>
        <authorList>
            <person name="Goeker M."/>
        </authorList>
    </citation>
    <scope>NUCLEOTIDE SEQUENCE [LARGE SCALE GENOMIC DNA]</scope>
    <source>
        <strain evidence="4 5">DSM 102969</strain>
    </source>
</reference>
<dbReference type="GO" id="GO:0003723">
    <property type="term" value="F:RNA binding"/>
    <property type="evidence" value="ECO:0007669"/>
    <property type="project" value="InterPro"/>
</dbReference>
<dbReference type="InterPro" id="IPR001568">
    <property type="entry name" value="RNase_T2-like"/>
</dbReference>
<comment type="similarity">
    <text evidence="1 2">Belongs to the RNase T2 family.</text>
</comment>
<organism evidence="4 5">
    <name type="scientific">Oharaeibacter diazotrophicus</name>
    <dbReference type="NCBI Taxonomy" id="1920512"/>
    <lineage>
        <taxon>Bacteria</taxon>
        <taxon>Pseudomonadati</taxon>
        <taxon>Pseudomonadota</taxon>
        <taxon>Alphaproteobacteria</taxon>
        <taxon>Hyphomicrobiales</taxon>
        <taxon>Pleomorphomonadaceae</taxon>
        <taxon>Oharaeibacter</taxon>
    </lineage>
</organism>
<name>A0A4R6RAG6_9HYPH</name>
<dbReference type="Pfam" id="PF00445">
    <property type="entry name" value="Ribonuclease_T2"/>
    <property type="match status" value="1"/>
</dbReference>
<accession>A0A4R6RAG6</accession>
<dbReference type="OrthoDB" id="4720638at2"/>
<proteinExistence type="inferred from homology"/>
<dbReference type="CDD" id="cd01062">
    <property type="entry name" value="RNase_T2_prok"/>
    <property type="match status" value="1"/>
</dbReference>
<dbReference type="PANTHER" id="PTHR11240">
    <property type="entry name" value="RIBONUCLEASE T2"/>
    <property type="match status" value="1"/>
</dbReference>
<evidence type="ECO:0000256" key="2">
    <source>
        <dbReference type="RuleBase" id="RU004328"/>
    </source>
</evidence>
<dbReference type="InterPro" id="IPR018188">
    <property type="entry name" value="RNase_T2_His_AS_1"/>
</dbReference>
<sequence>MTSAARRAVAAAALAATVLAPAAARADGKPGDFDFYVLALSWSPSYCEAAADDEGSAQCDGGRPYAFVVHGLWPQYDRGYPDFCAADRRDRPSRDAVEAMLDIMPDPGLVRHEWAKHGTCSGLSSTDYLALVRRARAAVTVPAEFAKVDRYRTVAPAAVERAFRDANPGLAADGVAVTCDGRRLREVRICLTRDLAFTDCREVDARGCRKASVTMPPVR</sequence>
<keyword evidence="3" id="KW-0732">Signal</keyword>
<dbReference type="Proteomes" id="UP000294547">
    <property type="component" value="Unassembled WGS sequence"/>
</dbReference>
<keyword evidence="5" id="KW-1185">Reference proteome</keyword>
<feature type="chain" id="PRO_5020323209" evidence="3">
    <location>
        <begin position="27"/>
        <end position="219"/>
    </location>
</feature>
<dbReference type="RefSeq" id="WP_126538991.1">
    <property type="nucleotide sequence ID" value="NZ_BSPM01000007.1"/>
</dbReference>
<evidence type="ECO:0000313" key="4">
    <source>
        <dbReference type="EMBL" id="TDP82636.1"/>
    </source>
</evidence>
<dbReference type="AlphaFoldDB" id="A0A4R6RAG6"/>
<dbReference type="Gene3D" id="3.90.730.10">
    <property type="entry name" value="Ribonuclease T2-like"/>
    <property type="match status" value="1"/>
</dbReference>
<dbReference type="SUPFAM" id="SSF55895">
    <property type="entry name" value="Ribonuclease Rh-like"/>
    <property type="match status" value="1"/>
</dbReference>
<dbReference type="GO" id="GO:0033897">
    <property type="term" value="F:ribonuclease T2 activity"/>
    <property type="evidence" value="ECO:0007669"/>
    <property type="project" value="InterPro"/>
</dbReference>
<dbReference type="InterPro" id="IPR039378">
    <property type="entry name" value="RNase_T2_prok"/>
</dbReference>
<dbReference type="EMBL" id="SNXY01000010">
    <property type="protein sequence ID" value="TDP82636.1"/>
    <property type="molecule type" value="Genomic_DNA"/>
</dbReference>
<dbReference type="PROSITE" id="PS00531">
    <property type="entry name" value="RNASE_T2_2"/>
    <property type="match status" value="1"/>
</dbReference>
<dbReference type="GO" id="GO:0006401">
    <property type="term" value="P:RNA catabolic process"/>
    <property type="evidence" value="ECO:0007669"/>
    <property type="project" value="UniProtKB-ARBA"/>
</dbReference>
<dbReference type="InterPro" id="IPR036430">
    <property type="entry name" value="RNase_T2-like_sf"/>
</dbReference>
<dbReference type="InterPro" id="IPR033130">
    <property type="entry name" value="RNase_T2_His_AS_2"/>
</dbReference>
<feature type="signal peptide" evidence="3">
    <location>
        <begin position="1"/>
        <end position="26"/>
    </location>
</feature>
<evidence type="ECO:0000256" key="1">
    <source>
        <dbReference type="ARBA" id="ARBA00007469"/>
    </source>
</evidence>
<gene>
    <name evidence="4" type="ORF">EDD54_3905</name>
</gene>
<evidence type="ECO:0000256" key="3">
    <source>
        <dbReference type="SAM" id="SignalP"/>
    </source>
</evidence>